<dbReference type="OrthoDB" id="9794725at2"/>
<gene>
    <name evidence="3" type="ORF">DDQ68_05650</name>
</gene>
<feature type="chain" id="PRO_5016247357" evidence="1">
    <location>
        <begin position="22"/>
        <end position="246"/>
    </location>
</feature>
<dbReference type="Pfam" id="PF13472">
    <property type="entry name" value="Lipase_GDSL_2"/>
    <property type="match status" value="1"/>
</dbReference>
<evidence type="ECO:0000256" key="1">
    <source>
        <dbReference type="SAM" id="SignalP"/>
    </source>
</evidence>
<reference evidence="4" key="1">
    <citation type="submission" date="2018-04" db="EMBL/GenBank/DDBJ databases">
        <title>Complete genome of Antarctic heterotrophic bacterium Hymenobacter nivis.</title>
        <authorList>
            <person name="Terashima M."/>
        </authorList>
    </citation>
    <scope>NUCLEOTIDE SEQUENCE [LARGE SCALE GENOMIC DNA]</scope>
    <source>
        <strain evidence="4">NBRC 111535</strain>
    </source>
</reference>
<feature type="signal peptide" evidence="1">
    <location>
        <begin position="1"/>
        <end position="21"/>
    </location>
</feature>
<keyword evidence="4" id="KW-1185">Reference proteome</keyword>
<organism evidence="3 4">
    <name type="scientific">Hymenobacter nivis</name>
    <dbReference type="NCBI Taxonomy" id="1850093"/>
    <lineage>
        <taxon>Bacteria</taxon>
        <taxon>Pseudomonadati</taxon>
        <taxon>Bacteroidota</taxon>
        <taxon>Cytophagia</taxon>
        <taxon>Cytophagales</taxon>
        <taxon>Hymenobacteraceae</taxon>
        <taxon>Hymenobacter</taxon>
    </lineage>
</organism>
<evidence type="ECO:0000313" key="3">
    <source>
        <dbReference type="EMBL" id="AWM35307.1"/>
    </source>
</evidence>
<dbReference type="GO" id="GO:0004622">
    <property type="term" value="F:phosphatidylcholine lysophospholipase activity"/>
    <property type="evidence" value="ECO:0007669"/>
    <property type="project" value="TreeGrafter"/>
</dbReference>
<feature type="domain" description="SGNH hydrolase-type esterase" evidence="2">
    <location>
        <begin position="64"/>
        <end position="228"/>
    </location>
</feature>
<dbReference type="EMBL" id="CP029145">
    <property type="protein sequence ID" value="AWM35307.1"/>
    <property type="molecule type" value="Genomic_DNA"/>
</dbReference>
<dbReference type="SUPFAM" id="SSF52266">
    <property type="entry name" value="SGNH hydrolase"/>
    <property type="match status" value="1"/>
</dbReference>
<dbReference type="AlphaFoldDB" id="A0A2Z3GUG4"/>
<dbReference type="PANTHER" id="PTHR30383:SF5">
    <property type="entry name" value="SGNH HYDROLASE-TYPE ESTERASE DOMAIN-CONTAINING PROTEIN"/>
    <property type="match status" value="1"/>
</dbReference>
<sequence>MLFALALGLLALGLLASPLRAQQAPAGAPPPAPAPTEPANLPRYAAENRQLPAPVAGTPRVVLMGNSITDAWPRADPAFFAGKPYEYVGRGISGQVSAEMLDRFQRDALGLHPAAVAILAGTNDIAENAGPYQPGATLHNITAMAEMARAAGVRVILCSVTPAAEFPWRPGLGPGPKVVALNTQIKAYARLHRFVYLDYHAALADDRQGMRTGLASDGVHPTLAGYRVMGPLLQQAVAKALKKKPK</sequence>
<dbReference type="Gene3D" id="3.40.50.1110">
    <property type="entry name" value="SGNH hydrolase"/>
    <property type="match status" value="1"/>
</dbReference>
<dbReference type="InterPro" id="IPR013830">
    <property type="entry name" value="SGNH_hydro"/>
</dbReference>
<protein>
    <submittedName>
        <fullName evidence="3">Acylhydrolase</fullName>
    </submittedName>
</protein>
<evidence type="ECO:0000313" key="4">
    <source>
        <dbReference type="Proteomes" id="UP000245999"/>
    </source>
</evidence>
<dbReference type="KEGG" id="hnv:DDQ68_05650"/>
<dbReference type="Proteomes" id="UP000245999">
    <property type="component" value="Chromosome"/>
</dbReference>
<keyword evidence="1" id="KW-0732">Signal</keyword>
<proteinExistence type="predicted"/>
<accession>A0A2Z3GUG4</accession>
<dbReference type="InterPro" id="IPR051532">
    <property type="entry name" value="Ester_Hydrolysis_Enzymes"/>
</dbReference>
<dbReference type="InterPro" id="IPR036514">
    <property type="entry name" value="SGNH_hydro_sf"/>
</dbReference>
<evidence type="ECO:0000259" key="2">
    <source>
        <dbReference type="Pfam" id="PF13472"/>
    </source>
</evidence>
<name>A0A2Z3GUG4_9BACT</name>
<dbReference type="PANTHER" id="PTHR30383">
    <property type="entry name" value="THIOESTERASE 1/PROTEASE 1/LYSOPHOSPHOLIPASE L1"/>
    <property type="match status" value="1"/>
</dbReference>